<proteinExistence type="predicted"/>
<accession>A0A645IRQ4</accession>
<sequence>MVIAAKVGPEKPGAVEAQGHYGVVQISGPPGAPACGKRNFLPHGNEAGLNQTIISLSPGSKAPVIEALQHGPPLFRIPVECKGTLAAAQGPFPGPEPF</sequence>
<name>A0A645IRQ4_9ZZZZ</name>
<reference evidence="1" key="1">
    <citation type="submission" date="2019-08" db="EMBL/GenBank/DDBJ databases">
        <authorList>
            <person name="Kucharzyk K."/>
            <person name="Murdoch R.W."/>
            <person name="Higgins S."/>
            <person name="Loffler F."/>
        </authorList>
    </citation>
    <scope>NUCLEOTIDE SEQUENCE</scope>
</reference>
<dbReference type="EMBL" id="VSSQ01120919">
    <property type="protein sequence ID" value="MPN53620.1"/>
    <property type="molecule type" value="Genomic_DNA"/>
</dbReference>
<protein>
    <submittedName>
        <fullName evidence="1">Uncharacterized protein</fullName>
    </submittedName>
</protein>
<organism evidence="1">
    <name type="scientific">bioreactor metagenome</name>
    <dbReference type="NCBI Taxonomy" id="1076179"/>
    <lineage>
        <taxon>unclassified sequences</taxon>
        <taxon>metagenomes</taxon>
        <taxon>ecological metagenomes</taxon>
    </lineage>
</organism>
<comment type="caution">
    <text evidence="1">The sequence shown here is derived from an EMBL/GenBank/DDBJ whole genome shotgun (WGS) entry which is preliminary data.</text>
</comment>
<gene>
    <name evidence="1" type="ORF">SDC9_201284</name>
</gene>
<evidence type="ECO:0000313" key="1">
    <source>
        <dbReference type="EMBL" id="MPN53620.1"/>
    </source>
</evidence>
<dbReference type="AlphaFoldDB" id="A0A645IRQ4"/>